<dbReference type="InterPro" id="IPR016167">
    <property type="entry name" value="FAD-bd_PCMH_sub1"/>
</dbReference>
<keyword evidence="3" id="KW-0285">Flavoprotein</keyword>
<dbReference type="Pfam" id="PF08031">
    <property type="entry name" value="BBE"/>
    <property type="match status" value="1"/>
</dbReference>
<keyword evidence="5" id="KW-0560">Oxidoreductase</keyword>
<dbReference type="AlphaFoldDB" id="A0A4R5XHM1"/>
<evidence type="ECO:0000313" key="8">
    <source>
        <dbReference type="Proteomes" id="UP000294933"/>
    </source>
</evidence>
<dbReference type="InterPro" id="IPR036318">
    <property type="entry name" value="FAD-bd_PCMH-like_sf"/>
</dbReference>
<dbReference type="Pfam" id="PF01565">
    <property type="entry name" value="FAD_binding_4"/>
    <property type="match status" value="1"/>
</dbReference>
<dbReference type="InterPro" id="IPR012951">
    <property type="entry name" value="BBE"/>
</dbReference>
<gene>
    <name evidence="7" type="ORF">BD410DRAFT_780256</name>
</gene>
<dbReference type="PROSITE" id="PS51387">
    <property type="entry name" value="FAD_PCMH"/>
    <property type="match status" value="1"/>
</dbReference>
<evidence type="ECO:0000256" key="1">
    <source>
        <dbReference type="ARBA" id="ARBA00001974"/>
    </source>
</evidence>
<evidence type="ECO:0000256" key="5">
    <source>
        <dbReference type="ARBA" id="ARBA00023002"/>
    </source>
</evidence>
<accession>A0A4R5XHM1</accession>
<dbReference type="EMBL" id="ML170156">
    <property type="protein sequence ID" value="TDL29767.1"/>
    <property type="molecule type" value="Genomic_DNA"/>
</dbReference>
<dbReference type="VEuPathDB" id="FungiDB:BD410DRAFT_780256"/>
<evidence type="ECO:0000256" key="2">
    <source>
        <dbReference type="ARBA" id="ARBA00005466"/>
    </source>
</evidence>
<dbReference type="PANTHER" id="PTHR42973:SF39">
    <property type="entry name" value="FAD-BINDING PCMH-TYPE DOMAIN-CONTAINING PROTEIN"/>
    <property type="match status" value="1"/>
</dbReference>
<dbReference type="GO" id="GO:0016491">
    <property type="term" value="F:oxidoreductase activity"/>
    <property type="evidence" value="ECO:0007669"/>
    <property type="project" value="UniProtKB-KW"/>
</dbReference>
<dbReference type="PANTHER" id="PTHR42973">
    <property type="entry name" value="BINDING OXIDOREDUCTASE, PUTATIVE (AFU_ORTHOLOGUE AFUA_1G17690)-RELATED"/>
    <property type="match status" value="1"/>
</dbReference>
<protein>
    <submittedName>
        <fullName evidence="7">FAD-binding domain-containing protein</fullName>
    </submittedName>
</protein>
<dbReference type="InterPro" id="IPR016166">
    <property type="entry name" value="FAD-bd_PCMH"/>
</dbReference>
<dbReference type="GO" id="GO:0071949">
    <property type="term" value="F:FAD binding"/>
    <property type="evidence" value="ECO:0007669"/>
    <property type="project" value="InterPro"/>
</dbReference>
<dbReference type="SUPFAM" id="SSF56176">
    <property type="entry name" value="FAD-binding/transporter-associated domain-like"/>
    <property type="match status" value="1"/>
</dbReference>
<keyword evidence="8" id="KW-1185">Reference proteome</keyword>
<dbReference type="Gene3D" id="3.30.465.10">
    <property type="match status" value="1"/>
</dbReference>
<feature type="domain" description="FAD-binding PCMH-type" evidence="6">
    <location>
        <begin position="33"/>
        <end position="205"/>
    </location>
</feature>
<sequence length="462" mass="49927">MADFASFKSSFKGDVVTPSDPDYAKAISRWAVNSQKPAKVVAFVKDAEDVSLAIKYASGAKLPIAIKGGGHSSAGASSSENGLVIDLSKYLNGVEVDPAKKIAKIGGGAVWETVDKAAIEHGLASVGGTVNHTGVGGLILGGGYGWLTAEHGLVIDNLVQTTMVVGDGRILVANETTNSDLFWAVRGGGSNFGVCTEFVVKLHDQRRTIFSGMLIFPPPALESVVKAIDTWWKNGPSPKESLLVILTRGPDGNPCVAMIPFFNGSEEDGRKAFKFLYDLNPVADMCKEMPYEMINSLQNPVAAPGKNYYIRGVSQLQPRADISQTIFDGMVKHSSDGEFHVNMLFEYLPLGKVNSVAHDATAFRSRGPQNNVVSLIIWGNNTPENTAKGRAIAHELTSVIVESERPPSESDNSGYGNYEGEEKVSVDRTRLLFGDNYPKLQQIKKKYDPELLFSKWFPIQPA</sequence>
<keyword evidence="4" id="KW-0274">FAD</keyword>
<evidence type="ECO:0000259" key="6">
    <source>
        <dbReference type="PROSITE" id="PS51387"/>
    </source>
</evidence>
<comment type="cofactor">
    <cofactor evidence="1">
        <name>FAD</name>
        <dbReference type="ChEBI" id="CHEBI:57692"/>
    </cofactor>
</comment>
<dbReference type="InterPro" id="IPR016169">
    <property type="entry name" value="FAD-bd_PCMH_sub2"/>
</dbReference>
<dbReference type="InterPro" id="IPR050416">
    <property type="entry name" value="FAD-linked_Oxidoreductase"/>
</dbReference>
<name>A0A4R5XHM1_9AGAM</name>
<reference evidence="7 8" key="1">
    <citation type="submission" date="2018-06" db="EMBL/GenBank/DDBJ databases">
        <title>A transcriptomic atlas of mushroom development highlights an independent origin of complex multicellularity.</title>
        <authorList>
            <consortium name="DOE Joint Genome Institute"/>
            <person name="Krizsan K."/>
            <person name="Almasi E."/>
            <person name="Merenyi Z."/>
            <person name="Sahu N."/>
            <person name="Viragh M."/>
            <person name="Koszo T."/>
            <person name="Mondo S."/>
            <person name="Kiss B."/>
            <person name="Balint B."/>
            <person name="Kues U."/>
            <person name="Barry K."/>
            <person name="Hegedus J.C."/>
            <person name="Henrissat B."/>
            <person name="Johnson J."/>
            <person name="Lipzen A."/>
            <person name="Ohm R."/>
            <person name="Nagy I."/>
            <person name="Pangilinan J."/>
            <person name="Yan J."/>
            <person name="Xiong Y."/>
            <person name="Grigoriev I.V."/>
            <person name="Hibbett D.S."/>
            <person name="Nagy L.G."/>
        </authorList>
    </citation>
    <scope>NUCLEOTIDE SEQUENCE [LARGE SCALE GENOMIC DNA]</scope>
    <source>
        <strain evidence="7 8">SZMC22713</strain>
    </source>
</reference>
<organism evidence="7 8">
    <name type="scientific">Rickenella mellea</name>
    <dbReference type="NCBI Taxonomy" id="50990"/>
    <lineage>
        <taxon>Eukaryota</taxon>
        <taxon>Fungi</taxon>
        <taxon>Dikarya</taxon>
        <taxon>Basidiomycota</taxon>
        <taxon>Agaricomycotina</taxon>
        <taxon>Agaricomycetes</taxon>
        <taxon>Hymenochaetales</taxon>
        <taxon>Rickenellaceae</taxon>
        <taxon>Rickenella</taxon>
    </lineage>
</organism>
<proteinExistence type="inferred from homology"/>
<dbReference type="InterPro" id="IPR006094">
    <property type="entry name" value="Oxid_FAD_bind_N"/>
</dbReference>
<comment type="similarity">
    <text evidence="2">Belongs to the oxygen-dependent FAD-linked oxidoreductase family.</text>
</comment>
<dbReference type="Gene3D" id="3.40.462.20">
    <property type="match status" value="1"/>
</dbReference>
<evidence type="ECO:0000256" key="4">
    <source>
        <dbReference type="ARBA" id="ARBA00022827"/>
    </source>
</evidence>
<dbReference type="Gene3D" id="3.30.43.10">
    <property type="entry name" value="Uridine Diphospho-n-acetylenolpyruvylglucosamine Reductase, domain 2"/>
    <property type="match status" value="1"/>
</dbReference>
<dbReference type="STRING" id="50990.A0A4R5XHM1"/>
<dbReference type="Proteomes" id="UP000294933">
    <property type="component" value="Unassembled WGS sequence"/>
</dbReference>
<dbReference type="OrthoDB" id="415825at2759"/>
<evidence type="ECO:0000313" key="7">
    <source>
        <dbReference type="EMBL" id="TDL29767.1"/>
    </source>
</evidence>
<evidence type="ECO:0000256" key="3">
    <source>
        <dbReference type="ARBA" id="ARBA00022630"/>
    </source>
</evidence>